<sequence>MVDVAQTQAATLDKFIQGWSSWTPEPMLAVETADCTQTALPFSMGHPPRSKAEVEFMLPKLMKTVQDYKLTIHNVVHDTANRKAAVYAISHGNTDFGEWTNEYAVFVWFTEDGTRISKIEEMVDSAFMKDFMPKFQRHLMTSGMLTA</sequence>
<dbReference type="EMBL" id="CP051141">
    <property type="protein sequence ID" value="QIW99248.1"/>
    <property type="molecule type" value="Genomic_DNA"/>
</dbReference>
<organism evidence="1 2">
    <name type="scientific">Peltaster fructicola</name>
    <dbReference type="NCBI Taxonomy" id="286661"/>
    <lineage>
        <taxon>Eukaryota</taxon>
        <taxon>Fungi</taxon>
        <taxon>Dikarya</taxon>
        <taxon>Ascomycota</taxon>
        <taxon>Pezizomycotina</taxon>
        <taxon>Dothideomycetes</taxon>
        <taxon>Dothideomycetes incertae sedis</taxon>
        <taxon>Peltaster</taxon>
    </lineage>
</organism>
<evidence type="ECO:0000313" key="2">
    <source>
        <dbReference type="Proteomes" id="UP000503462"/>
    </source>
</evidence>
<evidence type="ECO:0000313" key="1">
    <source>
        <dbReference type="EMBL" id="QIW99248.1"/>
    </source>
</evidence>
<proteinExistence type="predicted"/>
<dbReference type="OrthoDB" id="3758478at2759"/>
<dbReference type="PANTHER" id="PTHR39598:SF1">
    <property type="entry name" value="AUSTINOID BIOSYNTHESIS CLUSTERS PROTEIN F-RELATED"/>
    <property type="match status" value="1"/>
</dbReference>
<dbReference type="Proteomes" id="UP000503462">
    <property type="component" value="Chromosome 3"/>
</dbReference>
<dbReference type="SUPFAM" id="SSF54427">
    <property type="entry name" value="NTF2-like"/>
    <property type="match status" value="1"/>
</dbReference>
<evidence type="ECO:0008006" key="3">
    <source>
        <dbReference type="Google" id="ProtNLM"/>
    </source>
</evidence>
<dbReference type="AlphaFoldDB" id="A0A6H0XXA1"/>
<dbReference type="PANTHER" id="PTHR39598">
    <property type="entry name" value="AUSTINOL SYNTHESIS PROTEIN F-RELATED"/>
    <property type="match status" value="1"/>
</dbReference>
<dbReference type="Gene3D" id="3.10.450.50">
    <property type="match status" value="1"/>
</dbReference>
<keyword evidence="2" id="KW-1185">Reference proteome</keyword>
<name>A0A6H0XXA1_9PEZI</name>
<gene>
    <name evidence="1" type="ORF">AMS68_004766</name>
</gene>
<reference evidence="1 2" key="1">
    <citation type="journal article" date="2016" name="Sci. Rep.">
        <title>Peltaster fructicola genome reveals evolution from an invasive phytopathogen to an ectophytic parasite.</title>
        <authorList>
            <person name="Xu C."/>
            <person name="Chen H."/>
            <person name="Gleason M.L."/>
            <person name="Xu J.R."/>
            <person name="Liu H."/>
            <person name="Zhang R."/>
            <person name="Sun G."/>
        </authorList>
    </citation>
    <scope>NUCLEOTIDE SEQUENCE [LARGE SCALE GENOMIC DNA]</scope>
    <source>
        <strain evidence="1 2">LNHT1506</strain>
    </source>
</reference>
<dbReference type="InterPro" id="IPR032710">
    <property type="entry name" value="NTF2-like_dom_sf"/>
</dbReference>
<accession>A0A6H0XXA1</accession>
<protein>
    <recommendedName>
        <fullName evidence="3">SnoaL-like domain-containing protein</fullName>
    </recommendedName>
</protein>
<dbReference type="InterPro" id="IPR050977">
    <property type="entry name" value="Fungal_Meroterpenoid_Isomerase"/>
</dbReference>